<reference evidence="13 14" key="1">
    <citation type="submission" date="2019-03" db="EMBL/GenBank/DDBJ databases">
        <title>Single cell metagenomics reveals metabolic interactions within the superorganism composed of flagellate Streblomastix strix and complex community of Bacteroidetes bacteria on its surface.</title>
        <authorList>
            <person name="Treitli S.C."/>
            <person name="Kolisko M."/>
            <person name="Husnik F."/>
            <person name="Keeling P."/>
            <person name="Hampl V."/>
        </authorList>
    </citation>
    <scope>NUCLEOTIDE SEQUENCE [LARGE SCALE GENOMIC DNA]</scope>
    <source>
        <strain evidence="13">ST1C</strain>
    </source>
</reference>
<dbReference type="SUPFAM" id="SSF49452">
    <property type="entry name" value="Starch-binding domain-like"/>
    <property type="match status" value="2"/>
</dbReference>
<dbReference type="InterPro" id="IPR013784">
    <property type="entry name" value="Carb-bd-like_fold"/>
</dbReference>
<feature type="compositionally biased region" description="Low complexity" evidence="11">
    <location>
        <begin position="282"/>
        <end position="302"/>
    </location>
</feature>
<gene>
    <name evidence="13" type="ORF">EZS28_018610</name>
</gene>
<evidence type="ECO:0000256" key="3">
    <source>
        <dbReference type="ARBA" id="ARBA00005684"/>
    </source>
</evidence>
<feature type="domain" description="CBM20" evidence="12">
    <location>
        <begin position="1"/>
        <end position="100"/>
    </location>
</feature>
<sequence>MKGKVLVLFQIKYSTKWGESLCVLGSLHELGKWRPLQALQMNYAGDVWQAFVVLDTYVPFEYKYFLKVGSEVTFEKGYNRKRSIEVPDGQFVEIRDVWHLPLNFLEDIGSSAAVCDVSLRRQNPIKLPSIEGIDDGKTAVVFEVPVPVLSFKETVRLIGGSKKHKFWSCHEAQPLYDSEFPIFKCVRQFMKEEFPIRYKYVLTHDEGVTCDTIELDPAHEIRPPTEIDFSQNNETPVWNGGIEPINLFDALSSIQNKQIQSSSQQLQISEITSHDTSDTQQSSSLSSSSSSSPSSSSSSSSSSQDIITFKRCCNVLYVEDGTFRYPNEKRFRGAGVAIPVFSLRTEQSLGCGELSDIALFSDFCERCGLRVLQILPITDTTVNGVHWSDSYPYSSLSSFALHPIYIHLNSIVPLPDGLIEEINTKRIELNTSFMDYENTLRFKLQSLVKIYEYHFTQHLLEKDEEFQEFKKESSFWLPSYSAFKYLAERQHTSDWKKWPKQFQESDETVAIVEKLTADENPNYKQVQFFMWVQYHLDKQLRHASSVCKEHRVFLKGDIPIGVDSKSADTWFFRKYFKMDTQAGAPPDAFSQHGQNWQFPCYNWAEIENDKFVYWTQRMHVMERSFHAVRIDHILGFFRIWQIPSNSCSGMHAQFEPGQCIHKSWLQAHGVEDTNGRLTKPYITHQIVSELFKETQTDGKCQKEGEESELDQIVEEYFDYGSTGDDEGDYLFKPQFQTEVSIYENESRKWKIGPETDAHILFHYRKYLHHCYHKYNQYIDYY</sequence>
<evidence type="ECO:0000313" key="13">
    <source>
        <dbReference type="EMBL" id="KAA6385862.1"/>
    </source>
</evidence>
<dbReference type="CDD" id="cd05467">
    <property type="entry name" value="CBM20"/>
    <property type="match status" value="1"/>
</dbReference>
<keyword evidence="6" id="KW-0328">Glycosyltransferase</keyword>
<dbReference type="InterPro" id="IPR017853">
    <property type="entry name" value="GH"/>
</dbReference>
<evidence type="ECO:0000256" key="11">
    <source>
        <dbReference type="SAM" id="MobiDB-lite"/>
    </source>
</evidence>
<dbReference type="GO" id="GO:0005975">
    <property type="term" value="P:carbohydrate metabolic process"/>
    <property type="evidence" value="ECO:0007669"/>
    <property type="project" value="InterPro"/>
</dbReference>
<dbReference type="SMART" id="SM01065">
    <property type="entry name" value="CBM_2"/>
    <property type="match status" value="1"/>
</dbReference>
<evidence type="ECO:0000259" key="12">
    <source>
        <dbReference type="PROSITE" id="PS51166"/>
    </source>
</evidence>
<dbReference type="InterPro" id="IPR002044">
    <property type="entry name" value="CBM20"/>
</dbReference>
<dbReference type="Pfam" id="PF02446">
    <property type="entry name" value="Glyco_hydro_77"/>
    <property type="match status" value="1"/>
</dbReference>
<dbReference type="EC" id="2.4.1.25" evidence="4"/>
<dbReference type="Pfam" id="PF00686">
    <property type="entry name" value="CBM_20"/>
    <property type="match status" value="1"/>
</dbReference>
<dbReference type="InterPro" id="IPR013783">
    <property type="entry name" value="Ig-like_fold"/>
</dbReference>
<accession>A0A5J4VTA8</accession>
<evidence type="ECO:0000313" key="14">
    <source>
        <dbReference type="Proteomes" id="UP000324800"/>
    </source>
</evidence>
<dbReference type="PANTHER" id="PTHR32518">
    <property type="match status" value="1"/>
</dbReference>
<name>A0A5J4VTA8_9EUKA</name>
<dbReference type="Gene3D" id="3.20.20.80">
    <property type="entry name" value="Glycosidases"/>
    <property type="match status" value="1"/>
</dbReference>
<dbReference type="SUPFAM" id="SSF51445">
    <property type="entry name" value="(Trans)glycosidases"/>
    <property type="match status" value="1"/>
</dbReference>
<keyword evidence="5" id="KW-0963">Cytoplasm</keyword>
<keyword evidence="8" id="KW-0119">Carbohydrate metabolism</keyword>
<dbReference type="GO" id="GO:2001070">
    <property type="term" value="F:starch binding"/>
    <property type="evidence" value="ECO:0007669"/>
    <property type="project" value="InterPro"/>
</dbReference>
<comment type="subcellular location">
    <subcellularLocation>
        <location evidence="2">Cytoplasm</location>
    </subcellularLocation>
</comment>
<evidence type="ECO:0000256" key="8">
    <source>
        <dbReference type="ARBA" id="ARBA00023277"/>
    </source>
</evidence>
<dbReference type="Proteomes" id="UP000324800">
    <property type="component" value="Unassembled WGS sequence"/>
</dbReference>
<dbReference type="PROSITE" id="PS51166">
    <property type="entry name" value="CBM20"/>
    <property type="match status" value="1"/>
</dbReference>
<dbReference type="AlphaFoldDB" id="A0A5J4VTA8"/>
<dbReference type="EMBL" id="SNRW01005067">
    <property type="protein sequence ID" value="KAA6385862.1"/>
    <property type="molecule type" value="Genomic_DNA"/>
</dbReference>
<evidence type="ECO:0000256" key="2">
    <source>
        <dbReference type="ARBA" id="ARBA00004496"/>
    </source>
</evidence>
<protein>
    <recommendedName>
        <fullName evidence="4">4-alpha-glucanotransferase</fullName>
        <ecNumber evidence="4">2.4.1.25</ecNumber>
    </recommendedName>
    <alternativeName>
        <fullName evidence="9">Amylomaltase</fullName>
    </alternativeName>
    <alternativeName>
        <fullName evidence="10">Disproportionating enzyme</fullName>
    </alternativeName>
</protein>
<evidence type="ECO:0000256" key="7">
    <source>
        <dbReference type="ARBA" id="ARBA00022679"/>
    </source>
</evidence>
<evidence type="ECO:0000256" key="6">
    <source>
        <dbReference type="ARBA" id="ARBA00022676"/>
    </source>
</evidence>
<comment type="caution">
    <text evidence="13">The sequence shown here is derived from an EMBL/GenBank/DDBJ whole genome shotgun (WGS) entry which is preliminary data.</text>
</comment>
<dbReference type="OrthoDB" id="6123450at2759"/>
<evidence type="ECO:0000256" key="4">
    <source>
        <dbReference type="ARBA" id="ARBA00012560"/>
    </source>
</evidence>
<dbReference type="GO" id="GO:0004134">
    <property type="term" value="F:4-alpha-glucanotransferase activity"/>
    <property type="evidence" value="ECO:0007669"/>
    <property type="project" value="UniProtKB-EC"/>
</dbReference>
<dbReference type="GO" id="GO:0005737">
    <property type="term" value="C:cytoplasm"/>
    <property type="evidence" value="ECO:0007669"/>
    <property type="project" value="UniProtKB-SubCell"/>
</dbReference>
<proteinExistence type="inferred from homology"/>
<dbReference type="PANTHER" id="PTHR32518:SF3">
    <property type="entry name" value="4-ALPHA-GLUCANOTRANSFERASE"/>
    <property type="match status" value="1"/>
</dbReference>
<feature type="region of interest" description="Disordered" evidence="11">
    <location>
        <begin position="265"/>
        <end position="302"/>
    </location>
</feature>
<organism evidence="13 14">
    <name type="scientific">Streblomastix strix</name>
    <dbReference type="NCBI Taxonomy" id="222440"/>
    <lineage>
        <taxon>Eukaryota</taxon>
        <taxon>Metamonada</taxon>
        <taxon>Preaxostyla</taxon>
        <taxon>Oxymonadida</taxon>
        <taxon>Streblomastigidae</taxon>
        <taxon>Streblomastix</taxon>
    </lineage>
</organism>
<dbReference type="Gene3D" id="2.60.40.10">
    <property type="entry name" value="Immunoglobulins"/>
    <property type="match status" value="1"/>
</dbReference>
<dbReference type="InterPro" id="IPR003385">
    <property type="entry name" value="Glyco_hydro_77"/>
</dbReference>
<evidence type="ECO:0000256" key="5">
    <source>
        <dbReference type="ARBA" id="ARBA00022490"/>
    </source>
</evidence>
<comment type="similarity">
    <text evidence="3">Belongs to the disproportionating enzyme family.</text>
</comment>
<evidence type="ECO:0000256" key="9">
    <source>
        <dbReference type="ARBA" id="ARBA00031423"/>
    </source>
</evidence>
<evidence type="ECO:0000256" key="10">
    <source>
        <dbReference type="ARBA" id="ARBA00031501"/>
    </source>
</evidence>
<comment type="catalytic activity">
    <reaction evidence="1">
        <text>Transfers a segment of a (1-&gt;4)-alpha-D-glucan to a new position in an acceptor, which may be glucose or a (1-&gt;4)-alpha-D-glucan.</text>
        <dbReference type="EC" id="2.4.1.25"/>
    </reaction>
</comment>
<evidence type="ECO:0000256" key="1">
    <source>
        <dbReference type="ARBA" id="ARBA00000439"/>
    </source>
</evidence>
<keyword evidence="7 13" id="KW-0808">Transferase</keyword>